<dbReference type="RefSeq" id="WP_078926072.1">
    <property type="nucleotide sequence ID" value="NZ_FUXB01000007.1"/>
</dbReference>
<dbReference type="InterPro" id="IPR008928">
    <property type="entry name" value="6-hairpin_glycosidase_sf"/>
</dbReference>
<evidence type="ECO:0000256" key="4">
    <source>
        <dbReference type="ARBA" id="ARBA00023295"/>
    </source>
</evidence>
<evidence type="ECO:0000313" key="8">
    <source>
        <dbReference type="EMBL" id="SJZ89499.1"/>
    </source>
</evidence>
<keyword evidence="9" id="KW-1185">Reference proteome</keyword>
<evidence type="ECO:0000259" key="6">
    <source>
        <dbReference type="Pfam" id="PF00759"/>
    </source>
</evidence>
<keyword evidence="2" id="KW-0378">Hydrolase</keyword>
<dbReference type="InterPro" id="IPR012341">
    <property type="entry name" value="6hp_glycosidase-like_sf"/>
</dbReference>
<dbReference type="SUPFAM" id="SSF48208">
    <property type="entry name" value="Six-hairpin glycosidases"/>
    <property type="match status" value="1"/>
</dbReference>
<dbReference type="InterPro" id="IPR001701">
    <property type="entry name" value="Glyco_hydro_9"/>
</dbReference>
<dbReference type="InterPro" id="IPR013783">
    <property type="entry name" value="Ig-like_fold"/>
</dbReference>
<evidence type="ECO:0000259" key="7">
    <source>
        <dbReference type="Pfam" id="PF02927"/>
    </source>
</evidence>
<dbReference type="AlphaFoldDB" id="A0A1T4PDC9"/>
<organism evidence="8 9">
    <name type="scientific">Vibrio cincinnatiensis DSM 19608</name>
    <dbReference type="NCBI Taxonomy" id="1123491"/>
    <lineage>
        <taxon>Bacteria</taxon>
        <taxon>Pseudomonadati</taxon>
        <taxon>Pseudomonadota</taxon>
        <taxon>Gammaproteobacteria</taxon>
        <taxon>Vibrionales</taxon>
        <taxon>Vibrionaceae</taxon>
        <taxon>Vibrio</taxon>
    </lineage>
</organism>
<evidence type="ECO:0000313" key="9">
    <source>
        <dbReference type="Proteomes" id="UP000190834"/>
    </source>
</evidence>
<feature type="domain" description="Glycoside hydrolase family 9" evidence="6">
    <location>
        <begin position="99"/>
        <end position="504"/>
    </location>
</feature>
<dbReference type="PANTHER" id="PTHR22298">
    <property type="entry name" value="ENDO-1,4-BETA-GLUCANASE"/>
    <property type="match status" value="1"/>
</dbReference>
<dbReference type="CDD" id="cd02850">
    <property type="entry name" value="E_set_Cellulase_N"/>
    <property type="match status" value="1"/>
</dbReference>
<keyword evidence="4" id="KW-0326">Glycosidase</keyword>
<dbReference type="STRING" id="1123491.SAMN02745782_01675"/>
<evidence type="ECO:0000256" key="3">
    <source>
        <dbReference type="ARBA" id="ARBA00023277"/>
    </source>
</evidence>
<dbReference type="OrthoDB" id="9808897at2"/>
<dbReference type="EMBL" id="FUXB01000007">
    <property type="protein sequence ID" value="SJZ89499.1"/>
    <property type="molecule type" value="Genomic_DNA"/>
</dbReference>
<keyword evidence="3" id="KW-0119">Carbohydrate metabolism</keyword>
<proteinExistence type="inferred from homology"/>
<dbReference type="Gene3D" id="1.50.10.10">
    <property type="match status" value="1"/>
</dbReference>
<evidence type="ECO:0000256" key="2">
    <source>
        <dbReference type="ARBA" id="ARBA00022801"/>
    </source>
</evidence>
<dbReference type="InterPro" id="IPR014756">
    <property type="entry name" value="Ig_E-set"/>
</dbReference>
<dbReference type="GO" id="GO:0008810">
    <property type="term" value="F:cellulase activity"/>
    <property type="evidence" value="ECO:0007669"/>
    <property type="project" value="InterPro"/>
</dbReference>
<keyword evidence="5" id="KW-0624">Polysaccharide degradation</keyword>
<dbReference type="GO" id="GO:0000272">
    <property type="term" value="P:polysaccharide catabolic process"/>
    <property type="evidence" value="ECO:0007669"/>
    <property type="project" value="UniProtKB-KW"/>
</dbReference>
<evidence type="ECO:0000256" key="5">
    <source>
        <dbReference type="ARBA" id="ARBA00023326"/>
    </source>
</evidence>
<comment type="similarity">
    <text evidence="1">Belongs to the glycosyl hydrolase 9 (cellulase E) family.</text>
</comment>
<dbReference type="Pfam" id="PF00759">
    <property type="entry name" value="Glyco_hydro_9"/>
    <property type="match status" value="1"/>
</dbReference>
<dbReference type="Pfam" id="PF02927">
    <property type="entry name" value="CelD_N"/>
    <property type="match status" value="1"/>
</dbReference>
<dbReference type="Gene3D" id="2.60.40.10">
    <property type="entry name" value="Immunoglobulins"/>
    <property type="match status" value="1"/>
</dbReference>
<sequence length="575" mass="65206">MQLITNHIGYETFGPKQAILLTYGSGLYTEEARLVCAHSYQTVAHIAIQYGGRVDNWHQGHFHPIDFSHITQEGVFYLCFDNTQSPCFVIQQGLLMQSTFSDLLHYFKSQRCSGIFDKQDKHVPLLGTQTTADVHGGWYDASGDVSKYLSHLSYANYLNPQQTPMVVWNMLKGLALLDHHSGFAAFSRTRLMEEALFGADFLVRMQNAEGFFYMTVFDRWSKEIHQREICAYSTQQGHKSAQFQAGFRQGGGMAIAALAAAARLEVSGDYSAPTYLAAAERGYQHLKIHNLSYLDDGQENIIDEYCALLACCELYRTTKQEPYLLEARDWAQRLSARQHCDEQQTYFWSANHDGSRPYYHAVEAGLPVIALCEYLAIETYESHKRTIQQVVERACQFELAITQQVHNPFGYPRQYVCDTHGNKRPAFFIAHENESGYWWQGENARLASLAAMAYLAQPYLSDVNTQSLLLGLANDALNWILGLNPYDMCMLDGHGRNNPDYLPHLGFFNAKGGICNGITAGFEDETDIAFNPVGQKEDMLQNWRWGEQWIPHSAWYLLAITCQFVHFSPVQGSGQ</sequence>
<accession>A0A1T4PDC9</accession>
<dbReference type="InterPro" id="IPR004197">
    <property type="entry name" value="Cellulase_Ig-like"/>
</dbReference>
<dbReference type="Proteomes" id="UP000190834">
    <property type="component" value="Unassembled WGS sequence"/>
</dbReference>
<protein>
    <submittedName>
        <fullName evidence="8">Beta-glucosidase family 9</fullName>
    </submittedName>
</protein>
<name>A0A1T4PDC9_VIBCI</name>
<evidence type="ECO:0000256" key="1">
    <source>
        <dbReference type="ARBA" id="ARBA00007072"/>
    </source>
</evidence>
<dbReference type="SUPFAM" id="SSF81296">
    <property type="entry name" value="E set domains"/>
    <property type="match status" value="1"/>
</dbReference>
<dbReference type="GeneID" id="70582803"/>
<feature type="domain" description="Cellulase Ig-like" evidence="7">
    <location>
        <begin position="6"/>
        <end position="84"/>
    </location>
</feature>
<gene>
    <name evidence="8" type="ORF">SAMN02745782_01675</name>
</gene>
<reference evidence="9" key="1">
    <citation type="submission" date="2017-02" db="EMBL/GenBank/DDBJ databases">
        <authorList>
            <person name="Varghese N."/>
            <person name="Submissions S."/>
        </authorList>
    </citation>
    <scope>NUCLEOTIDE SEQUENCE [LARGE SCALE GENOMIC DNA]</scope>
    <source>
        <strain evidence="9">DSM 19608</strain>
    </source>
</reference>